<organism evidence="1 2">
    <name type="scientific">Crocosphaera chwakensis CCY0110</name>
    <dbReference type="NCBI Taxonomy" id="391612"/>
    <lineage>
        <taxon>Bacteria</taxon>
        <taxon>Bacillati</taxon>
        <taxon>Cyanobacteriota</taxon>
        <taxon>Cyanophyceae</taxon>
        <taxon>Oscillatoriophycideae</taxon>
        <taxon>Chroococcales</taxon>
        <taxon>Aphanothecaceae</taxon>
        <taxon>Crocosphaera</taxon>
        <taxon>Crocosphaera chwakensis</taxon>
    </lineage>
</organism>
<dbReference type="Proteomes" id="UP000003781">
    <property type="component" value="Unassembled WGS sequence"/>
</dbReference>
<accession>A3II97</accession>
<dbReference type="EMBL" id="AAXW01000002">
    <property type="protein sequence ID" value="EAZ93529.1"/>
    <property type="molecule type" value="Genomic_DNA"/>
</dbReference>
<evidence type="ECO:0000313" key="1">
    <source>
        <dbReference type="EMBL" id="EAZ93529.1"/>
    </source>
</evidence>
<protein>
    <submittedName>
        <fullName evidence="1">Uncharacterized protein</fullName>
    </submittedName>
</protein>
<keyword evidence="2" id="KW-1185">Reference proteome</keyword>
<dbReference type="AlphaFoldDB" id="A3II97"/>
<reference evidence="1 2" key="1">
    <citation type="submission" date="2007-03" db="EMBL/GenBank/DDBJ databases">
        <authorList>
            <person name="Stal L."/>
            <person name="Ferriera S."/>
            <person name="Johnson J."/>
            <person name="Kravitz S."/>
            <person name="Beeson K."/>
            <person name="Sutton G."/>
            <person name="Rogers Y.-H."/>
            <person name="Friedman R."/>
            <person name="Frazier M."/>
            <person name="Venter J.C."/>
        </authorList>
    </citation>
    <scope>NUCLEOTIDE SEQUENCE [LARGE SCALE GENOMIC DNA]</scope>
    <source>
        <strain evidence="1 2">CCY0110</strain>
    </source>
</reference>
<comment type="caution">
    <text evidence="1">The sequence shown here is derived from an EMBL/GenBank/DDBJ whole genome shotgun (WGS) entry which is preliminary data.</text>
</comment>
<proteinExistence type="predicted"/>
<sequence>MRKLTTFLNVRSKNIGSHHDKIKPLHDCQK</sequence>
<name>A3II97_9CHRO</name>
<evidence type="ECO:0000313" key="2">
    <source>
        <dbReference type="Proteomes" id="UP000003781"/>
    </source>
</evidence>
<gene>
    <name evidence="1" type="ORF">CY0110_17077</name>
</gene>